<evidence type="ECO:0000256" key="5">
    <source>
        <dbReference type="ARBA" id="ARBA00022507"/>
    </source>
</evidence>
<organism evidence="15 16">
    <name type="scientific">Mustela putorius furo</name>
    <name type="common">European domestic ferret</name>
    <name type="synonym">Mustela furo</name>
    <dbReference type="NCBI Taxonomy" id="9669"/>
    <lineage>
        <taxon>Eukaryota</taxon>
        <taxon>Metazoa</taxon>
        <taxon>Chordata</taxon>
        <taxon>Craniata</taxon>
        <taxon>Vertebrata</taxon>
        <taxon>Euteleostomi</taxon>
        <taxon>Mammalia</taxon>
        <taxon>Eutheria</taxon>
        <taxon>Laurasiatheria</taxon>
        <taxon>Carnivora</taxon>
        <taxon>Caniformia</taxon>
        <taxon>Musteloidea</taxon>
        <taxon>Mustelidae</taxon>
        <taxon>Mustelinae</taxon>
        <taxon>Mustela</taxon>
    </lineage>
</organism>
<keyword evidence="6 13" id="KW-0812">Transmembrane</keyword>
<evidence type="ECO:0000256" key="10">
    <source>
        <dbReference type="ARBA" id="ARBA00023170"/>
    </source>
</evidence>
<feature type="transmembrane region" description="Helical" evidence="13">
    <location>
        <begin position="207"/>
        <end position="236"/>
    </location>
</feature>
<evidence type="ECO:0000256" key="11">
    <source>
        <dbReference type="ARBA" id="ARBA00023180"/>
    </source>
</evidence>
<comment type="function">
    <text evidence="1">Putative pheromone receptor.</text>
</comment>
<dbReference type="PANTHER" id="PTHR24062">
    <property type="entry name" value="VOMERONASAL TYPE-1 RECEPTOR"/>
    <property type="match status" value="1"/>
</dbReference>
<comment type="similarity">
    <text evidence="3 13">Belongs to the G-protein coupled receptor 1 family.</text>
</comment>
<keyword evidence="5 13" id="KW-0589">Pheromone response</keyword>
<keyword evidence="15" id="KW-1185">Reference proteome</keyword>
<dbReference type="AlphaFoldDB" id="A0A8U0T6S8"/>
<dbReference type="SUPFAM" id="SSF81321">
    <property type="entry name" value="Family A G protein-coupled receptor-like"/>
    <property type="match status" value="1"/>
</dbReference>
<evidence type="ECO:0000256" key="3">
    <source>
        <dbReference type="ARBA" id="ARBA00010663"/>
    </source>
</evidence>
<feature type="transmembrane region" description="Helical" evidence="13">
    <location>
        <begin position="263"/>
        <end position="287"/>
    </location>
</feature>
<protein>
    <recommendedName>
        <fullName evidence="13">Vomeronasal type-1 receptor</fullName>
    </recommendedName>
</protein>
<evidence type="ECO:0000256" key="2">
    <source>
        <dbReference type="ARBA" id="ARBA00004651"/>
    </source>
</evidence>
<feature type="transmembrane region" description="Helical" evidence="13">
    <location>
        <begin position="34"/>
        <end position="61"/>
    </location>
</feature>
<evidence type="ECO:0000256" key="4">
    <source>
        <dbReference type="ARBA" id="ARBA00022475"/>
    </source>
</evidence>
<accession>A0A8U0T6S8</accession>
<dbReference type="OrthoDB" id="9606139at2759"/>
<dbReference type="GO" id="GO:0016503">
    <property type="term" value="F:pheromone receptor activity"/>
    <property type="evidence" value="ECO:0007669"/>
    <property type="project" value="InterPro"/>
</dbReference>
<feature type="transmembrane region" description="Helical" evidence="13">
    <location>
        <begin position="112"/>
        <end position="136"/>
    </location>
</feature>
<feature type="transmembrane region" description="Helical" evidence="13">
    <location>
        <begin position="73"/>
        <end position="92"/>
    </location>
</feature>
<evidence type="ECO:0000256" key="8">
    <source>
        <dbReference type="ARBA" id="ARBA00023040"/>
    </source>
</evidence>
<dbReference type="GO" id="GO:0005886">
    <property type="term" value="C:plasma membrane"/>
    <property type="evidence" value="ECO:0007669"/>
    <property type="project" value="UniProtKB-SubCell"/>
</dbReference>
<dbReference type="KEGG" id="mpuf:101691329"/>
<dbReference type="Gene3D" id="1.20.1070.10">
    <property type="entry name" value="Rhodopsin 7-helix transmembrane proteins"/>
    <property type="match status" value="1"/>
</dbReference>
<keyword evidence="10 13" id="KW-0675">Receptor</keyword>
<evidence type="ECO:0000313" key="16">
    <source>
        <dbReference type="RefSeq" id="XP_004779962.2"/>
    </source>
</evidence>
<dbReference type="PRINTS" id="PR01534">
    <property type="entry name" value="VOMERONASL1R"/>
</dbReference>
<feature type="domain" description="G-protein coupled receptors family 1 profile" evidence="14">
    <location>
        <begin position="50"/>
        <end position="313"/>
    </location>
</feature>
<evidence type="ECO:0000256" key="9">
    <source>
        <dbReference type="ARBA" id="ARBA00023136"/>
    </source>
</evidence>
<sequence>MICVARSSYSHAGSSTREDRYQSLSTVRMATRDLAVGVIILIQTVVGILGNFCLLYHYLLLHFTGCRPRSTDLIVKNLIVGNILVLFSLGIYESMSSFAWYHIVSDFGCKFFLYVRGVGRGVSIGTTCLLSVFQAITISPRNSRWATLKGKAPKCIVPSIVLCWVIQILVNIMYPLFMTITLKNKNITNRKSFGHCSSFRHEKNNDLLYVALLSFSDVVYLGLMLSASSSMVFYLYRHKQRVQHILRMNISSSSPESTATKTILLLVSTFVYFNTLSSIFRIILGIFDYLSWYILNASCIITLCFPILSPFLLLSRDPRISVVCFAWIRNVKSPHVMRNM</sequence>
<dbReference type="GO" id="GO:0019236">
    <property type="term" value="P:response to pheromone"/>
    <property type="evidence" value="ECO:0007669"/>
    <property type="project" value="UniProtKB-KW"/>
</dbReference>
<dbReference type="Pfam" id="PF03402">
    <property type="entry name" value="V1R"/>
    <property type="match status" value="1"/>
</dbReference>
<evidence type="ECO:0000256" key="12">
    <source>
        <dbReference type="ARBA" id="ARBA00023224"/>
    </source>
</evidence>
<dbReference type="Proteomes" id="UP000000715">
    <property type="component" value="Unplaced"/>
</dbReference>
<keyword evidence="9 13" id="KW-0472">Membrane</keyword>
<dbReference type="GeneID" id="101691329"/>
<dbReference type="FunFam" id="1.20.1070.10:FF:000033">
    <property type="entry name" value="Vomeronasal type-1 receptor"/>
    <property type="match status" value="1"/>
</dbReference>
<dbReference type="RefSeq" id="XP_004779962.2">
    <property type="nucleotide sequence ID" value="XM_004779905.2"/>
</dbReference>
<keyword evidence="8 13" id="KW-0297">G-protein coupled receptor</keyword>
<comment type="subcellular location">
    <subcellularLocation>
        <location evidence="2 13">Cell membrane</location>
        <topology evidence="2 13">Multi-pass membrane protein</topology>
    </subcellularLocation>
</comment>
<evidence type="ECO:0000313" key="15">
    <source>
        <dbReference type="Proteomes" id="UP000000715"/>
    </source>
</evidence>
<keyword evidence="7 13" id="KW-1133">Transmembrane helix</keyword>
<evidence type="ECO:0000256" key="1">
    <source>
        <dbReference type="ARBA" id="ARBA00003878"/>
    </source>
</evidence>
<proteinExistence type="inferred from homology"/>
<dbReference type="InterPro" id="IPR017452">
    <property type="entry name" value="GPCR_Rhodpsn_7TM"/>
</dbReference>
<dbReference type="GO" id="GO:0007606">
    <property type="term" value="P:sensory perception of chemical stimulus"/>
    <property type="evidence" value="ECO:0007669"/>
    <property type="project" value="UniProtKB-ARBA"/>
</dbReference>
<feature type="transmembrane region" description="Helical" evidence="13">
    <location>
        <begin position="293"/>
        <end position="314"/>
    </location>
</feature>
<evidence type="ECO:0000259" key="14">
    <source>
        <dbReference type="PROSITE" id="PS50262"/>
    </source>
</evidence>
<name>A0A8U0T6S8_MUSPF</name>
<reference evidence="16" key="1">
    <citation type="submission" date="2025-08" db="UniProtKB">
        <authorList>
            <consortium name="RefSeq"/>
        </authorList>
    </citation>
    <scope>IDENTIFICATION</scope>
    <source>
        <tissue evidence="16">Brain</tissue>
    </source>
</reference>
<evidence type="ECO:0000256" key="6">
    <source>
        <dbReference type="ARBA" id="ARBA00022692"/>
    </source>
</evidence>
<dbReference type="InterPro" id="IPR004072">
    <property type="entry name" value="Vmron_rcpt_1"/>
</dbReference>
<keyword evidence="4 13" id="KW-1003">Cell membrane</keyword>
<evidence type="ECO:0000256" key="13">
    <source>
        <dbReference type="RuleBase" id="RU364061"/>
    </source>
</evidence>
<keyword evidence="12 13" id="KW-0807">Transducer</keyword>
<dbReference type="PROSITE" id="PS50262">
    <property type="entry name" value="G_PROTEIN_RECEP_F1_2"/>
    <property type="match status" value="1"/>
</dbReference>
<evidence type="ECO:0000256" key="7">
    <source>
        <dbReference type="ARBA" id="ARBA00022989"/>
    </source>
</evidence>
<keyword evidence="11" id="KW-0325">Glycoprotein</keyword>
<gene>
    <name evidence="16" type="primary">LOC101691329</name>
</gene>
<feature type="transmembrane region" description="Helical" evidence="13">
    <location>
        <begin position="156"/>
        <end position="177"/>
    </location>
</feature>